<keyword evidence="2" id="KW-0560">Oxidoreductase</keyword>
<accession>A0A2A9E6P0</accession>
<protein>
    <submittedName>
        <fullName evidence="5">Thioredoxin reductase</fullName>
    </submittedName>
</protein>
<dbReference type="OrthoDB" id="9786503at2"/>
<proteinExistence type="predicted"/>
<evidence type="ECO:0000256" key="2">
    <source>
        <dbReference type="ARBA" id="ARBA00023002"/>
    </source>
</evidence>
<reference evidence="5 6" key="1">
    <citation type="submission" date="2017-10" db="EMBL/GenBank/DDBJ databases">
        <title>Sequencing the genomes of 1000 actinobacteria strains.</title>
        <authorList>
            <person name="Klenk H.-P."/>
        </authorList>
    </citation>
    <scope>NUCLEOTIDE SEQUENCE [LARGE SCALE GENOMIC DNA]</scope>
    <source>
        <strain evidence="5 6">DSM 18966</strain>
    </source>
</reference>
<comment type="catalytic activity">
    <reaction evidence="3">
        <text>[thioredoxin]-dithiol + NADP(+) = [thioredoxin]-disulfide + NADPH + H(+)</text>
        <dbReference type="Rhea" id="RHEA:20345"/>
        <dbReference type="Rhea" id="RHEA-COMP:10698"/>
        <dbReference type="Rhea" id="RHEA-COMP:10700"/>
        <dbReference type="ChEBI" id="CHEBI:15378"/>
        <dbReference type="ChEBI" id="CHEBI:29950"/>
        <dbReference type="ChEBI" id="CHEBI:50058"/>
        <dbReference type="ChEBI" id="CHEBI:57783"/>
        <dbReference type="ChEBI" id="CHEBI:58349"/>
        <dbReference type="EC" id="1.8.1.9"/>
    </reaction>
</comment>
<evidence type="ECO:0000313" key="5">
    <source>
        <dbReference type="EMBL" id="PFG34618.1"/>
    </source>
</evidence>
<dbReference type="PRINTS" id="PR00469">
    <property type="entry name" value="PNDRDTASEII"/>
</dbReference>
<name>A0A2A9E6P0_9MICO</name>
<comment type="caution">
    <text evidence="5">The sequence shown here is derived from an EMBL/GenBank/DDBJ whole genome shotgun (WGS) entry which is preliminary data.</text>
</comment>
<evidence type="ECO:0000256" key="3">
    <source>
        <dbReference type="ARBA" id="ARBA00048132"/>
    </source>
</evidence>
<dbReference type="Pfam" id="PF07992">
    <property type="entry name" value="Pyr_redox_2"/>
    <property type="match status" value="1"/>
</dbReference>
<keyword evidence="1" id="KW-0285">Flavoprotein</keyword>
<dbReference type="AlphaFoldDB" id="A0A2A9E6P0"/>
<gene>
    <name evidence="5" type="ORF">ATL42_2535</name>
</gene>
<evidence type="ECO:0000259" key="4">
    <source>
        <dbReference type="Pfam" id="PF07992"/>
    </source>
</evidence>
<feature type="domain" description="FAD/NAD(P)-binding" evidence="4">
    <location>
        <begin position="19"/>
        <end position="300"/>
    </location>
</feature>
<dbReference type="InterPro" id="IPR023753">
    <property type="entry name" value="FAD/NAD-binding_dom"/>
</dbReference>
<dbReference type="Gene3D" id="3.50.50.60">
    <property type="entry name" value="FAD/NAD(P)-binding domain"/>
    <property type="match status" value="2"/>
</dbReference>
<keyword evidence="6" id="KW-1185">Reference proteome</keyword>
<evidence type="ECO:0000313" key="6">
    <source>
        <dbReference type="Proteomes" id="UP000225548"/>
    </source>
</evidence>
<dbReference type="RefSeq" id="WP_098455625.1">
    <property type="nucleotide sequence ID" value="NZ_PDJG01000001.1"/>
</dbReference>
<dbReference type="GO" id="GO:0004791">
    <property type="term" value="F:thioredoxin-disulfide reductase (NADPH) activity"/>
    <property type="evidence" value="ECO:0007669"/>
    <property type="project" value="UniProtKB-EC"/>
</dbReference>
<dbReference type="InterPro" id="IPR036188">
    <property type="entry name" value="FAD/NAD-bd_sf"/>
</dbReference>
<dbReference type="InterPro" id="IPR050097">
    <property type="entry name" value="Ferredoxin-NADP_redctase_2"/>
</dbReference>
<dbReference type="SUPFAM" id="SSF51905">
    <property type="entry name" value="FAD/NAD(P)-binding domain"/>
    <property type="match status" value="1"/>
</dbReference>
<dbReference type="Proteomes" id="UP000225548">
    <property type="component" value="Unassembled WGS sequence"/>
</dbReference>
<sequence>MTHSTTAVPHRTGLPSTVDVLVVGGGAAGLNGALVLASARRSVLVVDTGAPRNAPAAGVHGFLSRDGTPPGELLAIGRAEVESYGGTVVDGEVVGAYRSGSRFVVALADGRTVGARRLLVTTGLVDELPAVPGVAERWGRDVLHCPYCHGWEVRDQPVGIIASSPVAMHQVLLFRQWTADLTLFLDDAFEPSDDQWEQLAARGIAVVDGQVAGLDVTEDHIAGVRLASGTVIPVRAVVVAPLLRARSTLLAQLGIVPVPHPSGIGEHIQAGAAGTTEVPGVWVAGNVTDLAAQVVVAAAGGLVAGASINADLVAEDTEHAVADRREPFSAAAEARNSERVLGNRRHGL</sequence>
<evidence type="ECO:0000256" key="1">
    <source>
        <dbReference type="ARBA" id="ARBA00022630"/>
    </source>
</evidence>
<dbReference type="PRINTS" id="PR00368">
    <property type="entry name" value="FADPNR"/>
</dbReference>
<dbReference type="PANTHER" id="PTHR48105">
    <property type="entry name" value="THIOREDOXIN REDUCTASE 1-RELATED-RELATED"/>
    <property type="match status" value="1"/>
</dbReference>
<organism evidence="5 6">
    <name type="scientific">Sanguibacter antarcticus</name>
    <dbReference type="NCBI Taxonomy" id="372484"/>
    <lineage>
        <taxon>Bacteria</taxon>
        <taxon>Bacillati</taxon>
        <taxon>Actinomycetota</taxon>
        <taxon>Actinomycetes</taxon>
        <taxon>Micrococcales</taxon>
        <taxon>Sanguibacteraceae</taxon>
        <taxon>Sanguibacter</taxon>
    </lineage>
</organism>
<dbReference type="EMBL" id="PDJG01000001">
    <property type="protein sequence ID" value="PFG34618.1"/>
    <property type="molecule type" value="Genomic_DNA"/>
</dbReference>